<name>A0AAN6G3J1_9BASI</name>
<evidence type="ECO:0000256" key="1">
    <source>
        <dbReference type="SAM" id="MobiDB-lite"/>
    </source>
</evidence>
<comment type="caution">
    <text evidence="3">The sequence shown here is derived from an EMBL/GenBank/DDBJ whole genome shotgun (WGS) entry which is preliminary data.</text>
</comment>
<accession>A0AAN6G3J1</accession>
<feature type="region of interest" description="Disordered" evidence="1">
    <location>
        <begin position="40"/>
        <end position="66"/>
    </location>
</feature>
<keyword evidence="2" id="KW-0732">Signal</keyword>
<evidence type="ECO:0000256" key="2">
    <source>
        <dbReference type="SAM" id="SignalP"/>
    </source>
</evidence>
<reference evidence="3" key="1">
    <citation type="journal article" date="2023" name="PhytoFront">
        <title>Draft Genome Resources of Seven Strains of Tilletia horrida, Causal Agent of Kernel Smut of Rice.</title>
        <authorList>
            <person name="Khanal S."/>
            <person name="Antony Babu S."/>
            <person name="Zhou X.G."/>
        </authorList>
    </citation>
    <scope>NUCLEOTIDE SEQUENCE</scope>
    <source>
        <strain evidence="3">TX3</strain>
    </source>
</reference>
<dbReference type="EMBL" id="JAPDMQ010001117">
    <property type="protein sequence ID" value="KAK0518963.1"/>
    <property type="molecule type" value="Genomic_DNA"/>
</dbReference>
<sequence>MTPFPLLQVLAMVVFLLGLAAQQSEARPWTLDLRAGTTVTTTKATSTKSPSSSTSASAPTSTVPSPARCLTPGTARVWGYAVPSDPSVNSCYPKYHIRARAPSVPFSDGRVLLQFDDAEGGYLGFEVDDSTKCKGLYRLTSVRRANTRWIPKCTSDKSGTVVPVFNGTQLVSALATINNFAVLALAAASPATLDCYAKAIVNGKLHQGAIYTIAADASCPAALAAGGKQRWMVAQHNPPSKEIFYLNRTLALPF</sequence>
<gene>
    <name evidence="3" type="ORF">OC842_007613</name>
</gene>
<feature type="chain" id="PRO_5042987062" evidence="2">
    <location>
        <begin position="27"/>
        <end position="254"/>
    </location>
</feature>
<evidence type="ECO:0000313" key="4">
    <source>
        <dbReference type="Proteomes" id="UP001176521"/>
    </source>
</evidence>
<dbReference type="AlphaFoldDB" id="A0AAN6G3J1"/>
<feature type="signal peptide" evidence="2">
    <location>
        <begin position="1"/>
        <end position="26"/>
    </location>
</feature>
<organism evidence="3 4">
    <name type="scientific">Tilletia horrida</name>
    <dbReference type="NCBI Taxonomy" id="155126"/>
    <lineage>
        <taxon>Eukaryota</taxon>
        <taxon>Fungi</taxon>
        <taxon>Dikarya</taxon>
        <taxon>Basidiomycota</taxon>
        <taxon>Ustilaginomycotina</taxon>
        <taxon>Exobasidiomycetes</taxon>
        <taxon>Tilletiales</taxon>
        <taxon>Tilletiaceae</taxon>
        <taxon>Tilletia</taxon>
    </lineage>
</organism>
<proteinExistence type="predicted"/>
<evidence type="ECO:0000313" key="3">
    <source>
        <dbReference type="EMBL" id="KAK0518963.1"/>
    </source>
</evidence>
<keyword evidence="4" id="KW-1185">Reference proteome</keyword>
<protein>
    <submittedName>
        <fullName evidence="3">Uncharacterized protein</fullName>
    </submittedName>
</protein>
<dbReference type="Proteomes" id="UP001176521">
    <property type="component" value="Unassembled WGS sequence"/>
</dbReference>